<name>A0AAD7UD19_9STRA</name>
<keyword evidence="13" id="KW-1185">Reference proteome</keyword>
<evidence type="ECO:0000256" key="6">
    <source>
        <dbReference type="ARBA" id="ARBA00022670"/>
    </source>
</evidence>
<dbReference type="Gene3D" id="3.40.630.10">
    <property type="entry name" value="Zn peptidases"/>
    <property type="match status" value="1"/>
</dbReference>
<dbReference type="PANTHER" id="PTHR28570">
    <property type="entry name" value="ASPARTYL AMINOPEPTIDASE"/>
    <property type="match status" value="1"/>
</dbReference>
<keyword evidence="8 11" id="KW-0378">Hydrolase</keyword>
<keyword evidence="10 11" id="KW-0482">Metalloprotease</keyword>
<dbReference type="NCBIfam" id="NF002759">
    <property type="entry name" value="PRK02813.1"/>
    <property type="match status" value="1"/>
</dbReference>
<keyword evidence="7 11" id="KW-0479">Metal-binding</keyword>
<dbReference type="Pfam" id="PF02127">
    <property type="entry name" value="Peptidase_M18"/>
    <property type="match status" value="1"/>
</dbReference>
<keyword evidence="6 11" id="KW-0645">Protease</keyword>
<dbReference type="EC" id="3.4.11.21" evidence="4"/>
<gene>
    <name evidence="12" type="ORF">CTAYLR_006712</name>
</gene>
<dbReference type="FunFam" id="2.30.250.10:FF:000001">
    <property type="entry name" value="Aspartyl aminopeptidase 1"/>
    <property type="match status" value="1"/>
</dbReference>
<keyword evidence="5 11" id="KW-0031">Aminopeptidase</keyword>
<evidence type="ECO:0000256" key="1">
    <source>
        <dbReference type="ARBA" id="ARBA00001335"/>
    </source>
</evidence>
<dbReference type="Proteomes" id="UP001230188">
    <property type="component" value="Unassembled WGS sequence"/>
</dbReference>
<reference evidence="12" key="1">
    <citation type="submission" date="2023-01" db="EMBL/GenBank/DDBJ databases">
        <title>Metagenome sequencing of chrysophaentin producing Chrysophaeum taylorii.</title>
        <authorList>
            <person name="Davison J."/>
            <person name="Bewley C."/>
        </authorList>
    </citation>
    <scope>NUCLEOTIDE SEQUENCE</scope>
    <source>
        <strain evidence="12">NIES-1699</strain>
    </source>
</reference>
<evidence type="ECO:0000256" key="11">
    <source>
        <dbReference type="RuleBase" id="RU004386"/>
    </source>
</evidence>
<comment type="cofactor">
    <cofactor evidence="2">
        <name>Zn(2+)</name>
        <dbReference type="ChEBI" id="CHEBI:29105"/>
    </cofactor>
</comment>
<dbReference type="AlphaFoldDB" id="A0AAD7UD19"/>
<evidence type="ECO:0000313" key="13">
    <source>
        <dbReference type="Proteomes" id="UP001230188"/>
    </source>
</evidence>
<evidence type="ECO:0000256" key="8">
    <source>
        <dbReference type="ARBA" id="ARBA00022801"/>
    </source>
</evidence>
<dbReference type="Gene3D" id="2.30.250.10">
    <property type="entry name" value="Aminopeptidase i, Domain 2"/>
    <property type="match status" value="1"/>
</dbReference>
<protein>
    <recommendedName>
        <fullName evidence="4">aspartyl aminopeptidase</fullName>
        <ecNumber evidence="4">3.4.11.21</ecNumber>
    </recommendedName>
</protein>
<evidence type="ECO:0000256" key="2">
    <source>
        <dbReference type="ARBA" id="ARBA00001947"/>
    </source>
</evidence>
<evidence type="ECO:0000256" key="7">
    <source>
        <dbReference type="ARBA" id="ARBA00022723"/>
    </source>
</evidence>
<dbReference type="GO" id="GO:0008270">
    <property type="term" value="F:zinc ion binding"/>
    <property type="evidence" value="ECO:0007669"/>
    <property type="project" value="InterPro"/>
</dbReference>
<evidence type="ECO:0000256" key="3">
    <source>
        <dbReference type="ARBA" id="ARBA00008290"/>
    </source>
</evidence>
<dbReference type="PRINTS" id="PR00932">
    <property type="entry name" value="AMINO1PTASE"/>
</dbReference>
<organism evidence="12 13">
    <name type="scientific">Chrysophaeum taylorii</name>
    <dbReference type="NCBI Taxonomy" id="2483200"/>
    <lineage>
        <taxon>Eukaryota</taxon>
        <taxon>Sar</taxon>
        <taxon>Stramenopiles</taxon>
        <taxon>Ochrophyta</taxon>
        <taxon>Pelagophyceae</taxon>
        <taxon>Pelagomonadales</taxon>
        <taxon>Pelagomonadaceae</taxon>
        <taxon>Chrysophaeum</taxon>
    </lineage>
</organism>
<evidence type="ECO:0000256" key="9">
    <source>
        <dbReference type="ARBA" id="ARBA00022833"/>
    </source>
</evidence>
<dbReference type="SUPFAM" id="SSF101821">
    <property type="entry name" value="Aminopeptidase/glucanase lid domain"/>
    <property type="match status" value="1"/>
</dbReference>
<dbReference type="EMBL" id="JAQMWT010000427">
    <property type="protein sequence ID" value="KAJ8601493.1"/>
    <property type="molecule type" value="Genomic_DNA"/>
</dbReference>
<evidence type="ECO:0000256" key="10">
    <source>
        <dbReference type="ARBA" id="ARBA00023049"/>
    </source>
</evidence>
<evidence type="ECO:0000313" key="12">
    <source>
        <dbReference type="EMBL" id="KAJ8601493.1"/>
    </source>
</evidence>
<accession>A0AAD7UD19</accession>
<comment type="catalytic activity">
    <reaction evidence="1">
        <text>Release of an N-terminal aspartate or glutamate from a peptide, with a preference for aspartate.</text>
        <dbReference type="EC" id="3.4.11.21"/>
    </reaction>
</comment>
<keyword evidence="9 11" id="KW-0862">Zinc</keyword>
<dbReference type="GO" id="GO:0005737">
    <property type="term" value="C:cytoplasm"/>
    <property type="evidence" value="ECO:0007669"/>
    <property type="project" value="UniProtKB-ARBA"/>
</dbReference>
<sequence length="455" mass="49666">MEEDELVAYLNAAQTPYHAVAECVVRLRAAGFTEVNEKEARWGLQAGGKYFYTRNGSALVAFAVGDKYDTSRSGAVIVGAHTDSPCPRLKPRSSLEKAGHVMLGVAGYGGGLWHTWFDRDLTVGGRAVVRNDKDVLESRLVCIPRPICRIPNLAIHMCSSEERTSFKPNLQNHFPPMLATTIDDSLWRADPKSHHHPLLVRLVAEHLDVEPSAVADFELQLCDTQPATRGGATREFVYSGRLDNLACCAAGVMALIEASQDLTAVGNVMCLALFDHEEVGSQSATGAQGPLLRDTLLRLAADLDTYDVGAAALRARSILISADMAHAHHPNYADRHDPEHAPKLGKGLVIKHNANQRYATNCFGANFIRKCAADADLSPCQEFAVKADMACGSTIGPISAANLGIRTVDVGPPQLSMHSIREMMHVDDFRHTRLLFTHAFKHYHTLASNDFSHLF</sequence>
<dbReference type="CDD" id="cd05658">
    <property type="entry name" value="M18_DAP"/>
    <property type="match status" value="1"/>
</dbReference>
<comment type="caution">
    <text evidence="12">The sequence shown here is derived from an EMBL/GenBank/DDBJ whole genome shotgun (WGS) entry which is preliminary data.</text>
</comment>
<dbReference type="InterPro" id="IPR001948">
    <property type="entry name" value="Peptidase_M18"/>
</dbReference>
<proteinExistence type="inferred from homology"/>
<evidence type="ECO:0000256" key="4">
    <source>
        <dbReference type="ARBA" id="ARBA00011965"/>
    </source>
</evidence>
<dbReference type="InterPro" id="IPR023358">
    <property type="entry name" value="Peptidase_M18_dom2"/>
</dbReference>
<dbReference type="GO" id="GO:0006508">
    <property type="term" value="P:proteolysis"/>
    <property type="evidence" value="ECO:0007669"/>
    <property type="project" value="UniProtKB-KW"/>
</dbReference>
<dbReference type="PANTHER" id="PTHR28570:SF3">
    <property type="entry name" value="ASPARTYL AMINOPEPTIDASE"/>
    <property type="match status" value="1"/>
</dbReference>
<comment type="similarity">
    <text evidence="3 11">Belongs to the peptidase M18 family.</text>
</comment>
<dbReference type="GO" id="GO:0004177">
    <property type="term" value="F:aminopeptidase activity"/>
    <property type="evidence" value="ECO:0007669"/>
    <property type="project" value="UniProtKB-KW"/>
</dbReference>
<dbReference type="SUPFAM" id="SSF53187">
    <property type="entry name" value="Zn-dependent exopeptidases"/>
    <property type="match status" value="1"/>
</dbReference>
<dbReference type="GO" id="GO:0008237">
    <property type="term" value="F:metallopeptidase activity"/>
    <property type="evidence" value="ECO:0007669"/>
    <property type="project" value="UniProtKB-KW"/>
</dbReference>
<evidence type="ECO:0000256" key="5">
    <source>
        <dbReference type="ARBA" id="ARBA00022438"/>
    </source>
</evidence>